<comment type="caution">
    <text evidence="2">The sequence shown here is derived from an EMBL/GenBank/DDBJ whole genome shotgun (WGS) entry which is preliminary data.</text>
</comment>
<name>A0A6L5GTL2_9FIRM</name>
<evidence type="ECO:0000313" key="3">
    <source>
        <dbReference type="Proteomes" id="UP000473648"/>
    </source>
</evidence>
<keyword evidence="3" id="KW-1185">Reference proteome</keyword>
<dbReference type="Proteomes" id="UP000473648">
    <property type="component" value="Unassembled WGS sequence"/>
</dbReference>
<dbReference type="InterPro" id="IPR041110">
    <property type="entry name" value="PBECR2"/>
</dbReference>
<reference evidence="2" key="1">
    <citation type="journal article" date="2020" name="Appl. Environ. Microbiol.">
        <title>Medium-Chain Fatty Acid Synthesis by 'Candidatus Weimeria bifida' gen. nov., sp. nov., and 'Candidatus Pseudoramibacter fermentans' sp. nov.</title>
        <authorList>
            <person name="Scarborough M.J."/>
            <person name="Myers K.S."/>
            <person name="Donohue T.J."/>
            <person name="Noguera D.R."/>
        </authorList>
    </citation>
    <scope>NUCLEOTIDE SEQUENCE</scope>
    <source>
        <strain evidence="2">EUB1.1</strain>
    </source>
</reference>
<accession>A0A6L5GTL2</accession>
<dbReference type="AlphaFoldDB" id="A0A6L5GTL2"/>
<sequence>MFNPDVKDLGTLNIEIYRCITEEIATDRVIISEEQLTHMAKHHPEAYEETLIDLKSTIQSPEYIFKDDKHANTGLVAKHINANNESLYIVLRICTNSKGGSLANSVISGWKISQKRLENYLRHKTVLYKNEQS</sequence>
<feature type="domain" description="Phage-Barnase-EndoU-ColicinE5/D-RelE like nuclease 2" evidence="1">
    <location>
        <begin position="20"/>
        <end position="129"/>
    </location>
</feature>
<dbReference type="EMBL" id="VOGB01000004">
    <property type="protein sequence ID" value="MQM73130.1"/>
    <property type="molecule type" value="Genomic_DNA"/>
</dbReference>
<gene>
    <name evidence="2" type="ORF">FRC53_06885</name>
</gene>
<proteinExistence type="predicted"/>
<evidence type="ECO:0000313" key="2">
    <source>
        <dbReference type="EMBL" id="MQM73130.1"/>
    </source>
</evidence>
<dbReference type="Pfam" id="PF18810">
    <property type="entry name" value="PBECR2"/>
    <property type="match status" value="1"/>
</dbReference>
<evidence type="ECO:0000259" key="1">
    <source>
        <dbReference type="Pfam" id="PF18810"/>
    </source>
</evidence>
<protein>
    <recommendedName>
        <fullName evidence="1">Phage-Barnase-EndoU-ColicinE5/D-RelE like nuclease 2 domain-containing protein</fullName>
    </recommendedName>
</protein>
<organism evidence="2 3">
    <name type="scientific">Candidatus Pseudoramibacter fermentans</name>
    <dbReference type="NCBI Taxonomy" id="2594427"/>
    <lineage>
        <taxon>Bacteria</taxon>
        <taxon>Bacillati</taxon>
        <taxon>Bacillota</taxon>
        <taxon>Clostridia</taxon>
        <taxon>Eubacteriales</taxon>
        <taxon>Eubacteriaceae</taxon>
        <taxon>Pseudoramibacter</taxon>
    </lineage>
</organism>